<dbReference type="AlphaFoldDB" id="A0AAI8V7C4"/>
<gene>
    <name evidence="1" type="ORF">KHLLAP_LOCUS131</name>
</gene>
<sequence length="220" mass="23839">MSACSPAVGFLSLPIELRNEIYRYVLVVAQPLYLFREAGSCVESFTPGRPARWPALLSTNRLIHSEASAALYRMNKFNLVGITRGQGGLVRSFLDCIGAANAAAVSHLCINFPAVNGAAGGQGKAILREDGLNDLRDLGEDCISLATLEFFIHRGNSRGITNTSGDDGVQLVQDALSQINEQINTILSLNRVIVRSYHGSICPSVMERMRKFGWVISPAT</sequence>
<protein>
    <submittedName>
        <fullName evidence="1">Uu.00g025160.m01.CDS01</fullName>
    </submittedName>
</protein>
<dbReference type="EMBL" id="CAUWAG010000003">
    <property type="protein sequence ID" value="CAJ2499663.1"/>
    <property type="molecule type" value="Genomic_DNA"/>
</dbReference>
<dbReference type="PANTHER" id="PTHR42085:SF2">
    <property type="entry name" value="F-BOX DOMAIN-CONTAINING PROTEIN"/>
    <property type="match status" value="1"/>
</dbReference>
<name>A0AAI8V7C4_9PEZI</name>
<proteinExistence type="predicted"/>
<reference evidence="1" key="1">
    <citation type="submission" date="2023-10" db="EMBL/GenBank/DDBJ databases">
        <authorList>
            <person name="Hackl T."/>
        </authorList>
    </citation>
    <scope>NUCLEOTIDE SEQUENCE</scope>
</reference>
<evidence type="ECO:0000313" key="1">
    <source>
        <dbReference type="EMBL" id="CAJ2499663.1"/>
    </source>
</evidence>
<organism evidence="1 2">
    <name type="scientific">Anthostomella pinea</name>
    <dbReference type="NCBI Taxonomy" id="933095"/>
    <lineage>
        <taxon>Eukaryota</taxon>
        <taxon>Fungi</taxon>
        <taxon>Dikarya</taxon>
        <taxon>Ascomycota</taxon>
        <taxon>Pezizomycotina</taxon>
        <taxon>Sordariomycetes</taxon>
        <taxon>Xylariomycetidae</taxon>
        <taxon>Xylariales</taxon>
        <taxon>Xylariaceae</taxon>
        <taxon>Anthostomella</taxon>
    </lineage>
</organism>
<dbReference type="PANTHER" id="PTHR42085">
    <property type="entry name" value="F-BOX DOMAIN-CONTAINING PROTEIN"/>
    <property type="match status" value="1"/>
</dbReference>
<evidence type="ECO:0000313" key="2">
    <source>
        <dbReference type="Proteomes" id="UP001295740"/>
    </source>
</evidence>
<dbReference type="Proteomes" id="UP001295740">
    <property type="component" value="Unassembled WGS sequence"/>
</dbReference>
<keyword evidence="2" id="KW-1185">Reference proteome</keyword>
<accession>A0AAI8V7C4</accession>
<comment type="caution">
    <text evidence="1">The sequence shown here is derived from an EMBL/GenBank/DDBJ whole genome shotgun (WGS) entry which is preliminary data.</text>
</comment>
<dbReference type="InterPro" id="IPR038883">
    <property type="entry name" value="AN11006-like"/>
</dbReference>